<keyword evidence="2" id="KW-0732">Signal</keyword>
<dbReference type="AlphaFoldDB" id="A0A6G1DTL1"/>
<feature type="region of interest" description="Disordered" evidence="1">
    <location>
        <begin position="82"/>
        <end position="111"/>
    </location>
</feature>
<evidence type="ECO:0000313" key="4">
    <source>
        <dbReference type="Proteomes" id="UP000479710"/>
    </source>
</evidence>
<evidence type="ECO:0000313" key="3">
    <source>
        <dbReference type="EMBL" id="KAF0915756.1"/>
    </source>
</evidence>
<keyword evidence="4" id="KW-1185">Reference proteome</keyword>
<reference evidence="3 4" key="1">
    <citation type="submission" date="2019-11" db="EMBL/GenBank/DDBJ databases">
        <title>Whole genome sequence of Oryza granulata.</title>
        <authorList>
            <person name="Li W."/>
        </authorList>
    </citation>
    <scope>NUCLEOTIDE SEQUENCE [LARGE SCALE GENOMIC DNA]</scope>
    <source>
        <strain evidence="4">cv. Menghai</strain>
        <tissue evidence="3">Leaf</tissue>
    </source>
</reference>
<comment type="caution">
    <text evidence="3">The sequence shown here is derived from an EMBL/GenBank/DDBJ whole genome shotgun (WGS) entry which is preliminary data.</text>
</comment>
<proteinExistence type="predicted"/>
<feature type="compositionally biased region" description="Polar residues" evidence="1">
    <location>
        <begin position="91"/>
        <end position="105"/>
    </location>
</feature>
<protein>
    <submittedName>
        <fullName evidence="3">Uncharacterized protein</fullName>
    </submittedName>
</protein>
<evidence type="ECO:0000256" key="2">
    <source>
        <dbReference type="SAM" id="SignalP"/>
    </source>
</evidence>
<accession>A0A6G1DTL1</accession>
<name>A0A6G1DTL1_9ORYZ</name>
<dbReference type="EMBL" id="SPHZ02000006">
    <property type="protein sequence ID" value="KAF0915756.1"/>
    <property type="molecule type" value="Genomic_DNA"/>
</dbReference>
<dbReference type="Proteomes" id="UP000479710">
    <property type="component" value="Unassembled WGS sequence"/>
</dbReference>
<gene>
    <name evidence="3" type="ORF">E2562_038713</name>
</gene>
<organism evidence="3 4">
    <name type="scientific">Oryza meyeriana var. granulata</name>
    <dbReference type="NCBI Taxonomy" id="110450"/>
    <lineage>
        <taxon>Eukaryota</taxon>
        <taxon>Viridiplantae</taxon>
        <taxon>Streptophyta</taxon>
        <taxon>Embryophyta</taxon>
        <taxon>Tracheophyta</taxon>
        <taxon>Spermatophyta</taxon>
        <taxon>Magnoliopsida</taxon>
        <taxon>Liliopsida</taxon>
        <taxon>Poales</taxon>
        <taxon>Poaceae</taxon>
        <taxon>BOP clade</taxon>
        <taxon>Oryzoideae</taxon>
        <taxon>Oryzeae</taxon>
        <taxon>Oryzinae</taxon>
        <taxon>Oryza</taxon>
        <taxon>Oryza meyeriana</taxon>
    </lineage>
</organism>
<sequence>MMRSKVIPGLLYMLIVTVYDGTGEELGNVALGEKEPGGRGVAATAGGDSMRLASPVATALDLMTKEEGCLLALSIQMRARLRRERRKGEGDTSSLGSQFHSQQPQVPKYSP</sequence>
<evidence type="ECO:0000256" key="1">
    <source>
        <dbReference type="SAM" id="MobiDB-lite"/>
    </source>
</evidence>
<feature type="chain" id="PRO_5026092732" evidence="2">
    <location>
        <begin position="24"/>
        <end position="111"/>
    </location>
</feature>
<feature type="signal peptide" evidence="2">
    <location>
        <begin position="1"/>
        <end position="23"/>
    </location>
</feature>